<protein>
    <submittedName>
        <fullName evidence="1">Uncharacterized protein</fullName>
    </submittedName>
</protein>
<evidence type="ECO:0000313" key="2">
    <source>
        <dbReference type="Proteomes" id="UP001184833"/>
    </source>
</evidence>
<proteinExistence type="predicted"/>
<name>A0ACC6J5N4_9FLAO</name>
<comment type="caution">
    <text evidence="1">The sequence shown here is derived from an EMBL/GenBank/DDBJ whole genome shotgun (WGS) entry which is preliminary data.</text>
</comment>
<accession>A0ACC6J5N4</accession>
<dbReference type="Proteomes" id="UP001184833">
    <property type="component" value="Unassembled WGS sequence"/>
</dbReference>
<gene>
    <name evidence="1" type="ORF">J2786_001246</name>
</gene>
<organism evidence="1 2">
    <name type="scientific">Chryseobacterium vietnamense</name>
    <dbReference type="NCBI Taxonomy" id="866785"/>
    <lineage>
        <taxon>Bacteria</taxon>
        <taxon>Pseudomonadati</taxon>
        <taxon>Bacteroidota</taxon>
        <taxon>Flavobacteriia</taxon>
        <taxon>Flavobacteriales</taxon>
        <taxon>Weeksellaceae</taxon>
        <taxon>Chryseobacterium group</taxon>
        <taxon>Chryseobacterium</taxon>
    </lineage>
</organism>
<keyword evidence="2" id="KW-1185">Reference proteome</keyword>
<dbReference type="EMBL" id="JAVDQX010000001">
    <property type="protein sequence ID" value="MDR6458153.1"/>
    <property type="molecule type" value="Genomic_DNA"/>
</dbReference>
<reference evidence="1" key="1">
    <citation type="submission" date="2023-07" db="EMBL/GenBank/DDBJ databases">
        <title>Sorghum-associated microbial communities from plants grown in Nebraska, USA.</title>
        <authorList>
            <person name="Schachtman D."/>
        </authorList>
    </citation>
    <scope>NUCLEOTIDE SEQUENCE</scope>
    <source>
        <strain evidence="1">DS2329</strain>
    </source>
</reference>
<sequence>MSEAVYFENFSNNLLIGSTLRSTISMRYINICKRLNKDFWNMDDCTTGGRYIGSFGRNTATGWISDIDILFEMPWRFYLNYNDYIGNGQSAFLQVVKNSIAKTYPTTSLKGDGQIVSIKFADGMEIEVLPVFKNNDDSYTFADSNDGGSWKTTNPIPEINMIGIGDSLTNYNLRSLCRMTRAWKHFCSVPIKGLLIDTLAYRFLINWENRNKSYLYYDLMCRDFFEYLKNQSQNQSTWSALGSNQIIYNPENFQYKATIAYNKAKEAIKYQNDKMEWSAKQKWKEIYGNRFPN</sequence>
<evidence type="ECO:0000313" key="1">
    <source>
        <dbReference type="EMBL" id="MDR6458153.1"/>
    </source>
</evidence>